<dbReference type="Pfam" id="PF13385">
    <property type="entry name" value="Laminin_G_3"/>
    <property type="match status" value="1"/>
</dbReference>
<dbReference type="Proteomes" id="UP000230639">
    <property type="component" value="Chromosome"/>
</dbReference>
<protein>
    <submittedName>
        <fullName evidence="2">Virulence protein SpvA</fullName>
    </submittedName>
</protein>
<dbReference type="InterPro" id="IPR013320">
    <property type="entry name" value="ConA-like_dom_sf"/>
</dbReference>
<dbReference type="InterPro" id="IPR003518">
    <property type="entry name" value="Sal_SpvA"/>
</dbReference>
<dbReference type="STRING" id="59204.UQ49_15740"/>
<organism evidence="2 3">
    <name type="scientific">Salmonella diarizonae</name>
    <dbReference type="NCBI Taxonomy" id="59204"/>
    <lineage>
        <taxon>Bacteria</taxon>
        <taxon>Pseudomonadati</taxon>
        <taxon>Pseudomonadota</taxon>
        <taxon>Gammaproteobacteria</taxon>
        <taxon>Enterobacterales</taxon>
        <taxon>Enterobacteriaceae</taxon>
        <taxon>Salmonella</taxon>
    </lineage>
</organism>
<keyword evidence="1" id="KW-0843">Virulence</keyword>
<gene>
    <name evidence="2" type="ORF">CNQ75_04895</name>
</gene>
<evidence type="ECO:0000313" key="3">
    <source>
        <dbReference type="Proteomes" id="UP000230639"/>
    </source>
</evidence>
<evidence type="ECO:0000256" key="1">
    <source>
        <dbReference type="ARBA" id="ARBA00023026"/>
    </source>
</evidence>
<dbReference type="InterPro" id="IPR018003">
    <property type="entry name" value="Insecticidal_toxin/plasmid_vir"/>
</dbReference>
<dbReference type="Gene3D" id="2.60.120.200">
    <property type="match status" value="3"/>
</dbReference>
<dbReference type="RefSeq" id="WP_063390634.1">
    <property type="nucleotide sequence ID" value="NZ_CP011288.1"/>
</dbReference>
<sequence>MSMTATLSLKKLEEHFGIQDQLSNRGYYSIFDILKLSKSEFTRQYQGLFGAKASKIYDTASGYATQIMLLFRKNNLAQAVQTSVYSTQLQDNDSVVPTKGGPTWQTLFADDWREYCQNSAPEANDSPVSYLSWLYNQATNFESQMGVDNIIPLAVRRPDLAELMLDNDAINQVVPSLQLVNKVLEQSVTPYVNNIAPNISVSETLAATRYSTLLPYHYPHQQTLLSLKASDESLQNTIKKTDTAWPYFVKQNLRAGKAETAWQLGSDLAPEQQNILIENFADSTTELTNFYYQSLGLNSSNFEPFVNSDVLCQQLGITKEEMENLIASTCNESKVSISDNYQPAYQASGSDLYGASYINSYLNDPALLQDRGVVKDEGTNPTPMYISSQGVSFVAGKFGSALKIDATKNAEVYFKSNIATDGSQLIPFTLSFWCNIPANIKSDSLVVTNKTDHYVSTAKGITVKASPGENGNCSLELSASDGENDPLTVSRVLPADTWIFVCIEYSLNTNLYLITNVNGSGSTYYDTIQIDSPESIALEEEYWGFNGNYGNKYYKDHSSCRSVLLYDDIAVWNKSISDSEINTYLSKGTTALALNDPIQYYSCDAADVSITKETSPKIEVSQSQNEYYPELLSDRYGEYYKLCATKNNYIRLNDTICNQFDGNQDFSFGFWFKYSERPTNRTPVAMNLYPENGEHGFSIELYSSGGLHVIAQNDHNYKNLDTAALTTDTWYYVALVWCTSTMVATLYLVEEGSSDINVYETNAVNAGSFTKNGEFCWTLNESGNVNRTWYTTNNNSSVALCFSEPAFWSGLINQNDVALIASLQSSLDDKDSGLSLYPACYFDFNTCPTLMHLSDVRMQRINRMVRLQRWLGLSFEEVDLLINACIRGQGSQNSDNSLNAQTLRMLGVYRHWQQAYQVTAFQFAAILYQITPYAISPAVPFLDQVFNTASAFDEPFKITDRAFNYTALTGEDGQIVKQICTGLSITRTQFLVLAKQVSDAQNCGANTLICSLDVISALYRLVMTPRWLGLSFEDGVALLMLVEEGKALARLANIPVYTAVENSASDLLDTLMALSDAAQWLADNNLTATWALAMLHDGGKILPATTAELNFVTDINQQLSASLVTETSFNGIASPQLSPLTFSSYSVVTDSPTGNGFQLDSTQNQYAQINGDINQAVDGLENYTIGVWINIPQKLRDITPLLVNATIKDTDHLTTDIGIYLLAKSSNNITPGIHDLNQDGNSGDISFTPGTWFYLAAVMNTENKKFTVYIVDRDTQQLRSKQLNISSVTSVTSGNRWALNQDGALQYYNIYPNRAGTIQYDNLTVWNESLTEDDIKEISASSEVAGGRNDYIATTTLAGNFTWTKCFDDLLDANGLIYPVTPASGESVNSQIEKQVRADIQRWHLPQTPLTHEQIAESAATIIASAKQSQDGIADSALAKAFNIDHSYPPYLLAWAASSEYDLLSQSLALNGITTPDTIPDEYQQYLYQIARRAGLCNTFNLTPAMLSTLLAHPAWFGVADTTIDFNLLYLFSRYSDWMKLADKEDAMLAYLRRVNGTPSPTPEQAASCLALLTDWESDEVLQAAAHADPATGIATTLAHIDVVMRLKTLCTHTGTSVETMLNTGDLTTTSTYQEWQSVGESLVAAQSNH</sequence>
<dbReference type="SUPFAM" id="SSF49899">
    <property type="entry name" value="Concanavalin A-like lectins/glucanases"/>
    <property type="match status" value="3"/>
</dbReference>
<dbReference type="PRINTS" id="PR01340">
    <property type="entry name" value="SALSPVAPROT"/>
</dbReference>
<proteinExistence type="predicted"/>
<reference evidence="2 3" key="1">
    <citation type="submission" date="2017-09" db="EMBL/GenBank/DDBJ databases">
        <title>Complete genome of Salmonella enterica subsp. diarizonae isolated from stool of a patient with bacterial enteropathy.</title>
        <authorList>
            <person name="Zhou J."/>
            <person name="Chen Q."/>
            <person name="Guo L."/>
            <person name="Fan J."/>
        </authorList>
    </citation>
    <scope>NUCLEOTIDE SEQUENCE [LARGE SCALE GENOMIC DNA]</scope>
    <source>
        <strain evidence="2 3">HZS154</strain>
    </source>
</reference>
<dbReference type="Pfam" id="PF03538">
    <property type="entry name" value="VRP1"/>
    <property type="match status" value="1"/>
</dbReference>
<evidence type="ECO:0000313" key="2">
    <source>
        <dbReference type="EMBL" id="ATW53925.1"/>
    </source>
</evidence>
<dbReference type="EMBL" id="CP023345">
    <property type="protein sequence ID" value="ATW53925.1"/>
    <property type="molecule type" value="Genomic_DNA"/>
</dbReference>
<accession>A0A2I5HEE6</accession>
<name>A0A2I5HEE6_SALDZ</name>